<name>A0A7G9AA41_ECOLX</name>
<dbReference type="EMBL" id="MT180434">
    <property type="protein sequence ID" value="QNL33620.1"/>
    <property type="molecule type" value="Genomic_DNA"/>
</dbReference>
<organism evidence="1">
    <name type="scientific">Escherichia coli</name>
    <dbReference type="NCBI Taxonomy" id="562"/>
    <lineage>
        <taxon>Bacteria</taxon>
        <taxon>Pseudomonadati</taxon>
        <taxon>Pseudomonadota</taxon>
        <taxon>Gammaproteobacteria</taxon>
        <taxon>Enterobacterales</taxon>
        <taxon>Enterobacteriaceae</taxon>
        <taxon>Escherichia</taxon>
    </lineage>
</organism>
<proteinExistence type="predicted"/>
<accession>A0A7G9AA41</accession>
<evidence type="ECO:0000313" key="1">
    <source>
        <dbReference type="EMBL" id="QNL33620.1"/>
    </source>
</evidence>
<protein>
    <submittedName>
        <fullName evidence="1">Uncharacterized protein</fullName>
    </submittedName>
</protein>
<keyword evidence="1" id="KW-0614">Plasmid</keyword>
<sequence length="41" mass="4660">MKQPALKMPYAMAVRIRNTVIRFSLCKTVFRKSDAAFKAGL</sequence>
<geneLocation type="plasmid" evidence="1">
    <name>pCE1681-E</name>
</geneLocation>
<reference evidence="1" key="1">
    <citation type="submission" date="2020-03" db="EMBL/GenBank/DDBJ databases">
        <title>Comparative analysis of multidrug resistant Escherichia coli ST216 isolates from silver gulls in Australia.</title>
        <authorList>
            <person name="Tarabai H."/>
            <person name="Wyrsch E.R."/>
            <person name="Bitar I."/>
            <person name="Djordjevic S.P."/>
            <person name="Dolejska M."/>
        </authorList>
    </citation>
    <scope>NUCLEOTIDE SEQUENCE</scope>
    <source>
        <strain evidence="1">CE1681</strain>
        <plasmid evidence="1">pCE1681-E</plasmid>
    </source>
</reference>
<dbReference type="AlphaFoldDB" id="A0A7G9AA41"/>